<proteinExistence type="predicted"/>
<dbReference type="AlphaFoldDB" id="A0A934SDE7"/>
<dbReference type="RefSeq" id="WP_200687108.1">
    <property type="nucleotide sequence ID" value="NZ_JAEPRQ010000004.1"/>
</dbReference>
<keyword evidence="3" id="KW-1185">Reference proteome</keyword>
<sequence length="129" mass="14792">MTCYSSPEDRRLAETLEARRYNAMKARDAETLEDLLDDELVYTHSFGDRDSKASFLAKLREGFFLYHELKPSIDIIARRGDVLILTGTMWARATVGGEDRIIDNTCTNIWAKTGGNWRFLSFAPTPIRR</sequence>
<dbReference type="Proteomes" id="UP000640485">
    <property type="component" value="Unassembled WGS sequence"/>
</dbReference>
<evidence type="ECO:0000259" key="1">
    <source>
        <dbReference type="Pfam" id="PF14534"/>
    </source>
</evidence>
<dbReference type="Pfam" id="PF14534">
    <property type="entry name" value="DUF4440"/>
    <property type="match status" value="1"/>
</dbReference>
<reference evidence="2" key="1">
    <citation type="submission" date="2021-01" db="EMBL/GenBank/DDBJ databases">
        <title>Paracoccus amoyensis sp. nov., isolated from the surface seawater along the coast of Xiamen Island, China.</title>
        <authorList>
            <person name="Lyu L."/>
        </authorList>
    </citation>
    <scope>NUCLEOTIDE SEQUENCE</scope>
    <source>
        <strain evidence="2">MJ17</strain>
    </source>
</reference>
<feature type="domain" description="DUF4440" evidence="1">
    <location>
        <begin position="15"/>
        <end position="118"/>
    </location>
</feature>
<dbReference type="SUPFAM" id="SSF54427">
    <property type="entry name" value="NTF2-like"/>
    <property type="match status" value="1"/>
</dbReference>
<dbReference type="EMBL" id="JAEPRQ010000004">
    <property type="protein sequence ID" value="MBK4216830.1"/>
    <property type="molecule type" value="Genomic_DNA"/>
</dbReference>
<dbReference type="Gene3D" id="3.10.450.50">
    <property type="match status" value="1"/>
</dbReference>
<gene>
    <name evidence="2" type="ORF">JJJ17_12905</name>
</gene>
<comment type="caution">
    <text evidence="2">The sequence shown here is derived from an EMBL/GenBank/DDBJ whole genome shotgun (WGS) entry which is preliminary data.</text>
</comment>
<evidence type="ECO:0000313" key="2">
    <source>
        <dbReference type="EMBL" id="MBK4216830.1"/>
    </source>
</evidence>
<protein>
    <submittedName>
        <fullName evidence="2">Nuclear transport factor 2 family protein</fullName>
    </submittedName>
</protein>
<name>A0A934SDE7_9RHOB</name>
<evidence type="ECO:0000313" key="3">
    <source>
        <dbReference type="Proteomes" id="UP000640485"/>
    </source>
</evidence>
<accession>A0A934SDE7</accession>
<dbReference type="InterPro" id="IPR027843">
    <property type="entry name" value="DUF4440"/>
</dbReference>
<organism evidence="2 3">
    <name type="scientific">Paracoccus caeni</name>
    <dbReference type="NCBI Taxonomy" id="657651"/>
    <lineage>
        <taxon>Bacteria</taxon>
        <taxon>Pseudomonadati</taxon>
        <taxon>Pseudomonadota</taxon>
        <taxon>Alphaproteobacteria</taxon>
        <taxon>Rhodobacterales</taxon>
        <taxon>Paracoccaceae</taxon>
        <taxon>Paracoccus</taxon>
    </lineage>
</organism>
<dbReference type="InterPro" id="IPR032710">
    <property type="entry name" value="NTF2-like_dom_sf"/>
</dbReference>